<dbReference type="Proteomes" id="UP001374584">
    <property type="component" value="Unassembled WGS sequence"/>
</dbReference>
<dbReference type="EMBL" id="JAYMYR010000002">
    <property type="protein sequence ID" value="KAK7379442.1"/>
    <property type="molecule type" value="Genomic_DNA"/>
</dbReference>
<name>A0AAN9RPN9_PHACN</name>
<evidence type="ECO:0000259" key="3">
    <source>
        <dbReference type="PROSITE" id="PS50089"/>
    </source>
</evidence>
<dbReference type="SUPFAM" id="SSF57850">
    <property type="entry name" value="RING/U-box"/>
    <property type="match status" value="1"/>
</dbReference>
<keyword evidence="2" id="KW-1133">Transmembrane helix</keyword>
<reference evidence="4 5" key="1">
    <citation type="submission" date="2024-01" db="EMBL/GenBank/DDBJ databases">
        <title>The genomes of 5 underutilized Papilionoideae crops provide insights into root nodulation and disease resistanc.</title>
        <authorList>
            <person name="Jiang F."/>
        </authorList>
    </citation>
    <scope>NUCLEOTIDE SEQUENCE [LARGE SCALE GENOMIC DNA]</scope>
    <source>
        <strain evidence="4">JINMINGXINNONG_FW02</strain>
        <tissue evidence="4">Leaves</tissue>
    </source>
</reference>
<dbReference type="AlphaFoldDB" id="A0AAN9RPN9"/>
<dbReference type="PANTHER" id="PTHR47662">
    <property type="entry name" value="RING-TYPE DOMAIN-CONTAINING PROTEIN"/>
    <property type="match status" value="1"/>
</dbReference>
<dbReference type="PROSITE" id="PS50089">
    <property type="entry name" value="ZF_RING_2"/>
    <property type="match status" value="1"/>
</dbReference>
<gene>
    <name evidence="4" type="ORF">VNO80_04903</name>
</gene>
<sequence>MRPLSKLFHRFCGEIVILLASLIIELIILIQKLKSSSSSPISTHQYLKFIEKKNPTICYTKRLLKAEQGCGAECRVCLCELEEGEKVRKLQCHHMFHRDCLDKWLQQYWATCPLCRKQVVPPDVVLKHRQHQNQAEEQGFDGNHDDNLLYFLSAFRRGNTLHRYF</sequence>
<keyword evidence="2" id="KW-0472">Membrane</keyword>
<dbReference type="PANTHER" id="PTHR47662:SF3">
    <property type="entry name" value="TRANSCRIPTION FACTOR C2H2 FAMILY-RELATED"/>
    <property type="match status" value="1"/>
</dbReference>
<dbReference type="Gene3D" id="3.30.40.10">
    <property type="entry name" value="Zinc/RING finger domain, C3HC4 (zinc finger)"/>
    <property type="match status" value="1"/>
</dbReference>
<accession>A0AAN9RPN9</accession>
<proteinExistence type="predicted"/>
<dbReference type="SMART" id="SM00184">
    <property type="entry name" value="RING"/>
    <property type="match status" value="1"/>
</dbReference>
<keyword evidence="1" id="KW-0479">Metal-binding</keyword>
<organism evidence="4 5">
    <name type="scientific">Phaseolus coccineus</name>
    <name type="common">Scarlet runner bean</name>
    <name type="synonym">Phaseolus multiflorus</name>
    <dbReference type="NCBI Taxonomy" id="3886"/>
    <lineage>
        <taxon>Eukaryota</taxon>
        <taxon>Viridiplantae</taxon>
        <taxon>Streptophyta</taxon>
        <taxon>Embryophyta</taxon>
        <taxon>Tracheophyta</taxon>
        <taxon>Spermatophyta</taxon>
        <taxon>Magnoliopsida</taxon>
        <taxon>eudicotyledons</taxon>
        <taxon>Gunneridae</taxon>
        <taxon>Pentapetalae</taxon>
        <taxon>rosids</taxon>
        <taxon>fabids</taxon>
        <taxon>Fabales</taxon>
        <taxon>Fabaceae</taxon>
        <taxon>Papilionoideae</taxon>
        <taxon>50 kb inversion clade</taxon>
        <taxon>NPAAA clade</taxon>
        <taxon>indigoferoid/millettioid clade</taxon>
        <taxon>Phaseoleae</taxon>
        <taxon>Phaseolus</taxon>
    </lineage>
</organism>
<evidence type="ECO:0000256" key="2">
    <source>
        <dbReference type="SAM" id="Phobius"/>
    </source>
</evidence>
<dbReference type="InterPro" id="IPR001841">
    <property type="entry name" value="Znf_RING"/>
</dbReference>
<evidence type="ECO:0000313" key="5">
    <source>
        <dbReference type="Proteomes" id="UP001374584"/>
    </source>
</evidence>
<dbReference type="InterPro" id="IPR013083">
    <property type="entry name" value="Znf_RING/FYVE/PHD"/>
</dbReference>
<dbReference type="GO" id="GO:0008270">
    <property type="term" value="F:zinc ion binding"/>
    <property type="evidence" value="ECO:0007669"/>
    <property type="project" value="UniProtKB-KW"/>
</dbReference>
<feature type="domain" description="RING-type" evidence="3">
    <location>
        <begin position="74"/>
        <end position="116"/>
    </location>
</feature>
<keyword evidence="1" id="KW-0862">Zinc</keyword>
<evidence type="ECO:0000256" key="1">
    <source>
        <dbReference type="PROSITE-ProRule" id="PRU00175"/>
    </source>
</evidence>
<keyword evidence="2" id="KW-0812">Transmembrane</keyword>
<dbReference type="Pfam" id="PF13639">
    <property type="entry name" value="zf-RING_2"/>
    <property type="match status" value="1"/>
</dbReference>
<protein>
    <recommendedName>
        <fullName evidence="3">RING-type domain-containing protein</fullName>
    </recommendedName>
</protein>
<comment type="caution">
    <text evidence="4">The sequence shown here is derived from an EMBL/GenBank/DDBJ whole genome shotgun (WGS) entry which is preliminary data.</text>
</comment>
<feature type="transmembrane region" description="Helical" evidence="2">
    <location>
        <begin position="12"/>
        <end position="30"/>
    </location>
</feature>
<keyword evidence="5" id="KW-1185">Reference proteome</keyword>
<evidence type="ECO:0000313" key="4">
    <source>
        <dbReference type="EMBL" id="KAK7379442.1"/>
    </source>
</evidence>
<keyword evidence="1" id="KW-0863">Zinc-finger</keyword>